<dbReference type="SUPFAM" id="SSF57716">
    <property type="entry name" value="Glucocorticoid receptor-like (DNA-binding domain)"/>
    <property type="match status" value="1"/>
</dbReference>
<dbReference type="AlphaFoldDB" id="A0A1H6QHH7"/>
<reference evidence="5" key="1">
    <citation type="submission" date="2016-10" db="EMBL/GenBank/DDBJ databases">
        <authorList>
            <person name="Varghese N."/>
            <person name="Submissions S."/>
        </authorList>
    </citation>
    <scope>NUCLEOTIDE SEQUENCE [LARGE SCALE GENOMIC DNA]</scope>
    <source>
        <strain evidence="5">DSM 7165</strain>
    </source>
</reference>
<dbReference type="NCBIfam" id="NF001638">
    <property type="entry name" value="PRK00418.1"/>
    <property type="match status" value="1"/>
</dbReference>
<dbReference type="InterPro" id="IPR005584">
    <property type="entry name" value="DNA_gyrase_inhibitor_YacG"/>
</dbReference>
<evidence type="ECO:0000313" key="5">
    <source>
        <dbReference type="Proteomes" id="UP000242999"/>
    </source>
</evidence>
<evidence type="ECO:0000256" key="3">
    <source>
        <dbReference type="HAMAP-Rule" id="MF_00649"/>
    </source>
</evidence>
<comment type="subunit">
    <text evidence="3">Interacts with GyrB.</text>
</comment>
<organism evidence="4 5">
    <name type="scientific">Allopseudospirillum japonicum</name>
    <dbReference type="NCBI Taxonomy" id="64971"/>
    <lineage>
        <taxon>Bacteria</taxon>
        <taxon>Pseudomonadati</taxon>
        <taxon>Pseudomonadota</taxon>
        <taxon>Gammaproteobacteria</taxon>
        <taxon>Oceanospirillales</taxon>
        <taxon>Oceanospirillaceae</taxon>
        <taxon>Allopseudospirillum</taxon>
    </lineage>
</organism>
<dbReference type="GO" id="GO:0008270">
    <property type="term" value="F:zinc ion binding"/>
    <property type="evidence" value="ECO:0007669"/>
    <property type="project" value="UniProtKB-UniRule"/>
</dbReference>
<proteinExistence type="inferred from homology"/>
<feature type="binding site" evidence="3">
    <location>
        <position position="32"/>
    </location>
    <ligand>
        <name>Zn(2+)</name>
        <dbReference type="ChEBI" id="CHEBI:29105"/>
    </ligand>
</feature>
<dbReference type="Proteomes" id="UP000242999">
    <property type="component" value="Unassembled WGS sequence"/>
</dbReference>
<dbReference type="EMBL" id="FNYH01000001">
    <property type="protein sequence ID" value="SEI40414.1"/>
    <property type="molecule type" value="Genomic_DNA"/>
</dbReference>
<dbReference type="STRING" id="64971.SAMN05421831_101313"/>
<keyword evidence="1 3" id="KW-0479">Metal-binding</keyword>
<dbReference type="OrthoDB" id="9809663at2"/>
<dbReference type="PANTHER" id="PTHR36150">
    <property type="entry name" value="DNA GYRASE INHIBITOR YACG"/>
    <property type="match status" value="1"/>
</dbReference>
<accession>A0A1H6QHH7</accession>
<sequence length="64" mass="7158">MSEVIYLACPRCGKPSVFAATNPHRPFCSRQCQLIDFGAWANEEHKLAGDSEYPDQSTHSTKET</sequence>
<dbReference type="GO" id="GO:0006355">
    <property type="term" value="P:regulation of DNA-templated transcription"/>
    <property type="evidence" value="ECO:0007669"/>
    <property type="project" value="InterPro"/>
</dbReference>
<comment type="function">
    <text evidence="3">Inhibits all the catalytic activities of DNA gyrase by preventing its interaction with DNA. Acts by binding directly to the C-terminal domain of GyrB, which probably disrupts DNA binding by the gyrase.</text>
</comment>
<keyword evidence="5" id="KW-1185">Reference proteome</keyword>
<gene>
    <name evidence="3" type="primary">yacG</name>
    <name evidence="4" type="ORF">SAMN05421831_101313</name>
</gene>
<evidence type="ECO:0000313" key="4">
    <source>
        <dbReference type="EMBL" id="SEI40414.1"/>
    </source>
</evidence>
<dbReference type="PANTHER" id="PTHR36150:SF1">
    <property type="entry name" value="DNA GYRASE INHIBITOR YACG"/>
    <property type="match status" value="1"/>
</dbReference>
<protein>
    <recommendedName>
        <fullName evidence="3">DNA gyrase inhibitor YacG</fullName>
    </recommendedName>
</protein>
<dbReference type="InterPro" id="IPR013088">
    <property type="entry name" value="Znf_NHR/GATA"/>
</dbReference>
<comment type="cofactor">
    <cofactor evidence="3">
        <name>Zn(2+)</name>
        <dbReference type="ChEBI" id="CHEBI:29105"/>
    </cofactor>
    <text evidence="3">Binds 1 zinc ion.</text>
</comment>
<dbReference type="Gene3D" id="3.30.50.10">
    <property type="entry name" value="Erythroid Transcription Factor GATA-1, subunit A"/>
    <property type="match status" value="1"/>
</dbReference>
<evidence type="ECO:0000256" key="1">
    <source>
        <dbReference type="ARBA" id="ARBA00022723"/>
    </source>
</evidence>
<comment type="similarity">
    <text evidence="3">Belongs to the DNA gyrase inhibitor YacG family.</text>
</comment>
<feature type="binding site" evidence="3">
    <location>
        <position position="28"/>
    </location>
    <ligand>
        <name>Zn(2+)</name>
        <dbReference type="ChEBI" id="CHEBI:29105"/>
    </ligand>
</feature>
<dbReference type="RefSeq" id="WP_093308188.1">
    <property type="nucleotide sequence ID" value="NZ_FNYH01000001.1"/>
</dbReference>
<feature type="binding site" evidence="3">
    <location>
        <position position="12"/>
    </location>
    <ligand>
        <name>Zn(2+)</name>
        <dbReference type="ChEBI" id="CHEBI:29105"/>
    </ligand>
</feature>
<dbReference type="HAMAP" id="MF_00649">
    <property type="entry name" value="DNA_gyrase_inhibitor_YacG"/>
    <property type="match status" value="1"/>
</dbReference>
<name>A0A1H6QHH7_9GAMM</name>
<feature type="binding site" evidence="3">
    <location>
        <position position="9"/>
    </location>
    <ligand>
        <name>Zn(2+)</name>
        <dbReference type="ChEBI" id="CHEBI:29105"/>
    </ligand>
</feature>
<keyword evidence="2 3" id="KW-0862">Zinc</keyword>
<evidence type="ECO:0000256" key="2">
    <source>
        <dbReference type="ARBA" id="ARBA00022833"/>
    </source>
</evidence>
<dbReference type="Pfam" id="PF03884">
    <property type="entry name" value="YacG"/>
    <property type="match status" value="1"/>
</dbReference>
<dbReference type="GO" id="GO:0008657">
    <property type="term" value="F:DNA topoisomerase type II (double strand cut, ATP-hydrolyzing) inhibitor activity"/>
    <property type="evidence" value="ECO:0007669"/>
    <property type="project" value="UniProtKB-UniRule"/>
</dbReference>